<reference evidence="9 10" key="1">
    <citation type="submission" date="2016-11" db="EMBL/GenBank/DDBJ databases">
        <authorList>
            <person name="Jaros S."/>
            <person name="Januszkiewicz K."/>
            <person name="Wedrychowicz H."/>
        </authorList>
    </citation>
    <scope>NUCLEOTIDE SEQUENCE [LARGE SCALE GENOMIC DNA]</scope>
    <source>
        <strain evidence="9 10">DSM 16917</strain>
    </source>
</reference>
<feature type="domain" description="Glycine transporter" evidence="8">
    <location>
        <begin position="10"/>
        <end position="83"/>
    </location>
</feature>
<evidence type="ECO:0000256" key="1">
    <source>
        <dbReference type="ARBA" id="ARBA00004651"/>
    </source>
</evidence>
<keyword evidence="4 7" id="KW-0812">Transmembrane</keyword>
<keyword evidence="5 7" id="KW-1133">Transmembrane helix</keyword>
<keyword evidence="6 7" id="KW-0472">Membrane</keyword>
<dbReference type="GO" id="GO:0005886">
    <property type="term" value="C:plasma membrane"/>
    <property type="evidence" value="ECO:0007669"/>
    <property type="project" value="UniProtKB-SubCell"/>
</dbReference>
<evidence type="ECO:0000256" key="4">
    <source>
        <dbReference type="ARBA" id="ARBA00022692"/>
    </source>
</evidence>
<dbReference type="Pfam" id="PF03458">
    <property type="entry name" value="Gly_transporter"/>
    <property type="match status" value="2"/>
</dbReference>
<dbReference type="PANTHER" id="PTHR30506:SF3">
    <property type="entry name" value="UPF0126 INNER MEMBRANE PROTEIN YADS-RELATED"/>
    <property type="match status" value="1"/>
</dbReference>
<protein>
    <submittedName>
        <fullName evidence="9">Uncharacterized membrane protein YeiH</fullName>
    </submittedName>
</protein>
<gene>
    <name evidence="9" type="ORF">SAMN02745129_3854</name>
</gene>
<dbReference type="AlphaFoldDB" id="A0A1M5Y0C4"/>
<feature type="transmembrane region" description="Helical" evidence="7">
    <location>
        <begin position="93"/>
        <end position="111"/>
    </location>
</feature>
<evidence type="ECO:0000313" key="10">
    <source>
        <dbReference type="Proteomes" id="UP000184268"/>
    </source>
</evidence>
<name>A0A1M5Y0C4_9GAMM</name>
<dbReference type="RefSeq" id="WP_200804698.1">
    <property type="nucleotide sequence ID" value="NZ_FQXG01000006.1"/>
</dbReference>
<sequence>MISMAFLSDLFSVLGTVAFALSAVLAARGRQVDLFTILVLATVTAVGGGTIRDTLLDVPIFWAEDTSYLWIAAVSALLGFCFYSLLDRHGINLLYQAVDSVAIALFGVLGTTKAWELGFGLPLGPVILGVITATGGGVIRDTLLQRPSMLLGKELYIVPVALGCTLHATVLALAPDHAQLGALLAIALVLVLRYLSVMRHWVVPQWAVLKMK</sequence>
<evidence type="ECO:0000256" key="5">
    <source>
        <dbReference type="ARBA" id="ARBA00022989"/>
    </source>
</evidence>
<feature type="transmembrane region" description="Helical" evidence="7">
    <location>
        <begin position="67"/>
        <end position="86"/>
    </location>
</feature>
<evidence type="ECO:0000259" key="8">
    <source>
        <dbReference type="Pfam" id="PF03458"/>
    </source>
</evidence>
<keyword evidence="10" id="KW-1185">Reference proteome</keyword>
<comment type="similarity">
    <text evidence="2">Belongs to the UPF0126 family.</text>
</comment>
<organism evidence="9 10">
    <name type="scientific">Ferrimonas marina</name>
    <dbReference type="NCBI Taxonomy" id="299255"/>
    <lineage>
        <taxon>Bacteria</taxon>
        <taxon>Pseudomonadati</taxon>
        <taxon>Pseudomonadota</taxon>
        <taxon>Gammaproteobacteria</taxon>
        <taxon>Alteromonadales</taxon>
        <taxon>Ferrimonadaceae</taxon>
        <taxon>Ferrimonas</taxon>
    </lineage>
</organism>
<feature type="transmembrane region" description="Helical" evidence="7">
    <location>
        <begin position="123"/>
        <end position="143"/>
    </location>
</feature>
<accession>A0A1M5Y0C4</accession>
<feature type="domain" description="Glycine transporter" evidence="8">
    <location>
        <begin position="97"/>
        <end position="168"/>
    </location>
</feature>
<proteinExistence type="inferred from homology"/>
<feature type="transmembrane region" description="Helical" evidence="7">
    <location>
        <begin position="155"/>
        <end position="174"/>
    </location>
</feature>
<comment type="subcellular location">
    <subcellularLocation>
        <location evidence="1">Cell membrane</location>
        <topology evidence="1">Multi-pass membrane protein</topology>
    </subcellularLocation>
</comment>
<feature type="transmembrane region" description="Helical" evidence="7">
    <location>
        <begin position="180"/>
        <end position="202"/>
    </location>
</feature>
<evidence type="ECO:0000256" key="7">
    <source>
        <dbReference type="SAM" id="Phobius"/>
    </source>
</evidence>
<evidence type="ECO:0000256" key="3">
    <source>
        <dbReference type="ARBA" id="ARBA00022475"/>
    </source>
</evidence>
<evidence type="ECO:0000256" key="6">
    <source>
        <dbReference type="ARBA" id="ARBA00023136"/>
    </source>
</evidence>
<dbReference type="Proteomes" id="UP000184268">
    <property type="component" value="Unassembled WGS sequence"/>
</dbReference>
<evidence type="ECO:0000313" key="9">
    <source>
        <dbReference type="EMBL" id="SHI05389.1"/>
    </source>
</evidence>
<evidence type="ECO:0000256" key="2">
    <source>
        <dbReference type="ARBA" id="ARBA00008193"/>
    </source>
</evidence>
<dbReference type="PANTHER" id="PTHR30506">
    <property type="entry name" value="INNER MEMBRANE PROTEIN"/>
    <property type="match status" value="1"/>
</dbReference>
<dbReference type="InterPro" id="IPR005115">
    <property type="entry name" value="Gly_transporter"/>
</dbReference>
<keyword evidence="3" id="KW-1003">Cell membrane</keyword>
<dbReference type="EMBL" id="FQXG01000006">
    <property type="protein sequence ID" value="SHI05389.1"/>
    <property type="molecule type" value="Genomic_DNA"/>
</dbReference>